<reference evidence="7" key="1">
    <citation type="journal article" date="2016" name="Mol. Ecol. Resour.">
        <title>Evaluation of the impact of RNA preservation methods of spiders for de novo transcriptome assembly.</title>
        <authorList>
            <person name="Kono N."/>
            <person name="Nakamura H."/>
            <person name="Ito Y."/>
            <person name="Tomita M."/>
            <person name="Arakawa K."/>
        </authorList>
    </citation>
    <scope>NUCLEOTIDE SEQUENCE</scope>
    <source>
        <tissue evidence="7">Whole body</tissue>
    </source>
</reference>
<dbReference type="AlphaFoldDB" id="A0A2L2YDI3"/>
<dbReference type="PANTHER" id="PTHR34260">
    <property type="entry name" value="UBIQUINOL-CYTOCHROME-C REDUCTASE COMPLEX ASSEMBLY FACTOR 2"/>
    <property type="match status" value="1"/>
</dbReference>
<evidence type="ECO:0000256" key="2">
    <source>
        <dbReference type="ARBA" id="ARBA00022946"/>
    </source>
</evidence>
<keyword evidence="4" id="KW-1135">Mitochondrion nucleoid</keyword>
<evidence type="ECO:0000313" key="7">
    <source>
        <dbReference type="EMBL" id="LAA06212.1"/>
    </source>
</evidence>
<evidence type="ECO:0000256" key="6">
    <source>
        <dbReference type="ARBA" id="ARBA00032983"/>
    </source>
</evidence>
<keyword evidence="2" id="KW-0809">Transit peptide</keyword>
<protein>
    <recommendedName>
        <fullName evidence="6">Mitochondrial nucleoid factor 1</fullName>
    </recommendedName>
    <alternativeName>
        <fullName evidence="5">Mitochondrial protein M19</fullName>
    </alternativeName>
</protein>
<evidence type="ECO:0000256" key="5">
    <source>
        <dbReference type="ARBA" id="ARBA00031206"/>
    </source>
</evidence>
<evidence type="ECO:0000256" key="3">
    <source>
        <dbReference type="ARBA" id="ARBA00023128"/>
    </source>
</evidence>
<sequence>MAGQLYKGYLRLCEKWGVDVTKKGRDLGEVIRQQVAKEFSRGEATNISNLKECEKKLESLNRLASNYYGTKYKRGKYVSASNLTLEQCREVLSTEGLKRIEESKYSIFERIKLWIQRAYN</sequence>
<keyword evidence="3" id="KW-0496">Mitochondrion</keyword>
<dbReference type="GO" id="GO:0042645">
    <property type="term" value="C:mitochondrial nucleoid"/>
    <property type="evidence" value="ECO:0007669"/>
    <property type="project" value="UniProtKB-SubCell"/>
</dbReference>
<dbReference type="PANTHER" id="PTHR34260:SF1">
    <property type="entry name" value="UBIQUINOL-CYTOCHROME-C REDUCTASE COMPLEX ASSEMBLY FACTOR 2"/>
    <property type="match status" value="1"/>
</dbReference>
<evidence type="ECO:0000256" key="4">
    <source>
        <dbReference type="ARBA" id="ARBA00023271"/>
    </source>
</evidence>
<comment type="subcellular location">
    <subcellularLocation>
        <location evidence="1">Mitochondrion matrix</location>
        <location evidence="1">Mitochondrion nucleoid</location>
    </subcellularLocation>
</comment>
<dbReference type="InterPro" id="IPR037698">
    <property type="entry name" value="UQCC2"/>
</dbReference>
<dbReference type="GO" id="GO:0034551">
    <property type="term" value="P:mitochondrial respiratory chain complex III assembly"/>
    <property type="evidence" value="ECO:0007669"/>
    <property type="project" value="TreeGrafter"/>
</dbReference>
<proteinExistence type="evidence at transcript level"/>
<dbReference type="EMBL" id="IAAA01013308">
    <property type="protein sequence ID" value="LAA06212.1"/>
    <property type="molecule type" value="mRNA"/>
</dbReference>
<accession>A0A2L2YDI3</accession>
<dbReference type="Pfam" id="PF20180">
    <property type="entry name" value="UQCC2_CBP6"/>
    <property type="match status" value="1"/>
</dbReference>
<name>A0A2L2YDI3_PARTP</name>
<organism evidence="7">
    <name type="scientific">Parasteatoda tepidariorum</name>
    <name type="common">Common house spider</name>
    <name type="synonym">Achaearanea tepidariorum</name>
    <dbReference type="NCBI Taxonomy" id="114398"/>
    <lineage>
        <taxon>Eukaryota</taxon>
        <taxon>Metazoa</taxon>
        <taxon>Ecdysozoa</taxon>
        <taxon>Arthropoda</taxon>
        <taxon>Chelicerata</taxon>
        <taxon>Arachnida</taxon>
        <taxon>Araneae</taxon>
        <taxon>Araneomorphae</taxon>
        <taxon>Entelegynae</taxon>
        <taxon>Araneoidea</taxon>
        <taxon>Theridiidae</taxon>
        <taxon>Parasteatoda</taxon>
    </lineage>
</organism>
<evidence type="ECO:0000256" key="1">
    <source>
        <dbReference type="ARBA" id="ARBA00004436"/>
    </source>
</evidence>